<dbReference type="CDD" id="cd00067">
    <property type="entry name" value="GAL4"/>
    <property type="match status" value="1"/>
</dbReference>
<dbReference type="Gene3D" id="2.160.10.10">
    <property type="entry name" value="Hexapeptide repeat proteins"/>
    <property type="match status" value="1"/>
</dbReference>
<dbReference type="Pfam" id="PF12464">
    <property type="entry name" value="Mac"/>
    <property type="match status" value="1"/>
</dbReference>
<gene>
    <name evidence="9" type="ORF">LTR84_003376</name>
</gene>
<dbReference type="InterPro" id="IPR024688">
    <property type="entry name" value="Mac_dom"/>
</dbReference>
<evidence type="ECO:0000256" key="3">
    <source>
        <dbReference type="ARBA" id="ARBA00023015"/>
    </source>
</evidence>
<feature type="compositionally biased region" description="Pro residues" evidence="7">
    <location>
        <begin position="402"/>
        <end position="418"/>
    </location>
</feature>
<organism evidence="9 10">
    <name type="scientific">Exophiala bonariae</name>
    <dbReference type="NCBI Taxonomy" id="1690606"/>
    <lineage>
        <taxon>Eukaryota</taxon>
        <taxon>Fungi</taxon>
        <taxon>Dikarya</taxon>
        <taxon>Ascomycota</taxon>
        <taxon>Pezizomycotina</taxon>
        <taxon>Eurotiomycetes</taxon>
        <taxon>Chaetothyriomycetidae</taxon>
        <taxon>Chaetothyriales</taxon>
        <taxon>Herpotrichiellaceae</taxon>
        <taxon>Exophiala</taxon>
    </lineage>
</organism>
<feature type="compositionally biased region" description="Pro residues" evidence="7">
    <location>
        <begin position="465"/>
        <end position="489"/>
    </location>
</feature>
<dbReference type="PROSITE" id="PS00101">
    <property type="entry name" value="HEXAPEP_TRANSFERASES"/>
    <property type="match status" value="1"/>
</dbReference>
<dbReference type="InterPro" id="IPR001138">
    <property type="entry name" value="Zn2Cys6_DnaBD"/>
</dbReference>
<feature type="compositionally biased region" description="Basic and acidic residues" evidence="7">
    <location>
        <begin position="85"/>
        <end position="110"/>
    </location>
</feature>
<keyword evidence="2" id="KW-0808">Transferase</keyword>
<feature type="compositionally biased region" description="Polar residues" evidence="7">
    <location>
        <begin position="142"/>
        <end position="151"/>
    </location>
</feature>
<feature type="compositionally biased region" description="Basic and acidic residues" evidence="7">
    <location>
        <begin position="49"/>
        <end position="58"/>
    </location>
</feature>
<keyword evidence="3" id="KW-0805">Transcription regulation</keyword>
<proteinExistence type="inferred from homology"/>
<feature type="region of interest" description="Disordered" evidence="7">
    <location>
        <begin position="123"/>
        <end position="164"/>
    </location>
</feature>
<dbReference type="InterPro" id="IPR036864">
    <property type="entry name" value="Zn2-C6_fun-type_DNA-bd_sf"/>
</dbReference>
<dbReference type="Gene3D" id="4.10.240.10">
    <property type="entry name" value="Zn(2)-C6 fungal-type DNA-binding domain"/>
    <property type="match status" value="1"/>
</dbReference>
<keyword evidence="5" id="KW-0804">Transcription</keyword>
<evidence type="ECO:0000256" key="1">
    <source>
        <dbReference type="ARBA" id="ARBA00007274"/>
    </source>
</evidence>
<keyword evidence="4" id="KW-0238">DNA-binding</keyword>
<feature type="region of interest" description="Disordered" evidence="7">
    <location>
        <begin position="264"/>
        <end position="524"/>
    </location>
</feature>
<keyword evidence="10" id="KW-1185">Reference proteome</keyword>
<dbReference type="GeneID" id="89971563"/>
<sequence length="744" mass="81483">MAVVDTIDHVRSDVNSPLSVDTEPRGFVAVNHASSNGTEPSSHNSSPQDDPRNKHDRNSLSPGSRIYHLIHNQEEQTNHHKRKRSDLSDDSHSESPRTYENSPSKRVEPQHVADRALRAMSNTEQNGTGHYGNGHSVVPNGHSWSPHTRTIQPHGPANGSRPTTSDAHLAEALQRETQSQDDLARHWETQSSTNGDSGHNLYDQDSPNTITVAGPKRKRNFSNRTKTGCMTCRKRKKKCDEARPKCQNCERGGFECQGYNPPSIGSRWPAKPPPVKTPVLLQSKDGHGDVSEPSSAYKGPNEGSPHPKRNLPQYEGGQMRPLPIDDHDSHRQQQQQYATSPPQNEARGRPPYPSPQQWSSHQTSSTYSSEHLPPLSEITRSEGTSNPPPREMTRPSTQGAHHPPPSTSAPPPHPPGPPGSNQQLHPPHQGTGNPSPLQAPSRPPLGSHEVNLYHPRDQHHHPGSSGPPGPPGPSGPPGHQGPPQGPPPSQYQYAPSPSQSEYRPPYLPQPEHHTPTTHVRMTSMGYDPHKVSGAKTFNKEDVERSKMLRGSTYNHFDSTLQNERKRCELALDKFNKASKLHSGVSEAETRNILLKVFDPTEDDTHKFLAVPQEKGSLGKGVRIEAPFTCTYGYNIKTMDSVFIGKNCVIDDAGKVDIGPRTWIGPNVHIMTTDVMKDIQDRKGAGGGWIANGVTIASEVVIGANAVIYPGVTLERGSTVEPFAVVKENLPAFTTQYAPVGKRSA</sequence>
<evidence type="ECO:0000313" key="9">
    <source>
        <dbReference type="EMBL" id="KAK5050817.1"/>
    </source>
</evidence>
<feature type="compositionally biased region" description="Low complexity" evidence="7">
    <location>
        <begin position="355"/>
        <end position="369"/>
    </location>
</feature>
<dbReference type="GO" id="GO:0000981">
    <property type="term" value="F:DNA-binding transcription factor activity, RNA polymerase II-specific"/>
    <property type="evidence" value="ECO:0007669"/>
    <property type="project" value="InterPro"/>
</dbReference>
<dbReference type="RefSeq" id="XP_064705317.1">
    <property type="nucleotide sequence ID" value="XM_064846964.1"/>
</dbReference>
<dbReference type="InterPro" id="IPR018357">
    <property type="entry name" value="Hexapep_transf_CS"/>
</dbReference>
<dbReference type="InterPro" id="IPR011004">
    <property type="entry name" value="Trimer_LpxA-like_sf"/>
</dbReference>
<dbReference type="EMBL" id="JAVRRD010000016">
    <property type="protein sequence ID" value="KAK5050817.1"/>
    <property type="molecule type" value="Genomic_DNA"/>
</dbReference>
<dbReference type="SMART" id="SM00066">
    <property type="entry name" value="GAL4"/>
    <property type="match status" value="1"/>
</dbReference>
<feature type="region of interest" description="Disordered" evidence="7">
    <location>
        <begin position="31"/>
        <end position="110"/>
    </location>
</feature>
<dbReference type="GO" id="GO:0008270">
    <property type="term" value="F:zinc ion binding"/>
    <property type="evidence" value="ECO:0007669"/>
    <property type="project" value="InterPro"/>
</dbReference>
<reference evidence="9 10" key="1">
    <citation type="submission" date="2023-08" db="EMBL/GenBank/DDBJ databases">
        <title>Black Yeasts Isolated from many extreme environments.</title>
        <authorList>
            <person name="Coleine C."/>
            <person name="Stajich J.E."/>
            <person name="Selbmann L."/>
        </authorList>
    </citation>
    <scope>NUCLEOTIDE SEQUENCE [LARGE SCALE GENOMIC DNA]</scope>
    <source>
        <strain evidence="9 10">CCFEE 5792</strain>
    </source>
</reference>
<dbReference type="PROSITE" id="PS00463">
    <property type="entry name" value="ZN2_CY6_FUNGAL_1"/>
    <property type="match status" value="1"/>
</dbReference>
<dbReference type="SUPFAM" id="SSF57701">
    <property type="entry name" value="Zn2/Cys6 DNA-binding domain"/>
    <property type="match status" value="1"/>
</dbReference>
<accession>A0AAV9NBE5</accession>
<dbReference type="InterPro" id="IPR051159">
    <property type="entry name" value="Hexapeptide_acetyltransf"/>
</dbReference>
<evidence type="ECO:0000256" key="2">
    <source>
        <dbReference type="ARBA" id="ARBA00022679"/>
    </source>
</evidence>
<evidence type="ECO:0000313" key="10">
    <source>
        <dbReference type="Proteomes" id="UP001358417"/>
    </source>
</evidence>
<dbReference type="SUPFAM" id="SSF51161">
    <property type="entry name" value="Trimeric LpxA-like enzymes"/>
    <property type="match status" value="1"/>
</dbReference>
<dbReference type="GO" id="GO:0008374">
    <property type="term" value="F:O-acyltransferase activity"/>
    <property type="evidence" value="ECO:0007669"/>
    <property type="project" value="TreeGrafter"/>
</dbReference>
<dbReference type="GO" id="GO:0016407">
    <property type="term" value="F:acetyltransferase activity"/>
    <property type="evidence" value="ECO:0007669"/>
    <property type="project" value="InterPro"/>
</dbReference>
<dbReference type="Pfam" id="PF00172">
    <property type="entry name" value="Zn_clus"/>
    <property type="match status" value="1"/>
</dbReference>
<protein>
    <recommendedName>
        <fullName evidence="8">Zn(2)-C6 fungal-type domain-containing protein</fullName>
    </recommendedName>
</protein>
<feature type="domain" description="Zn(2)-C6 fungal-type" evidence="8">
    <location>
        <begin position="228"/>
        <end position="256"/>
    </location>
</feature>
<dbReference type="PANTHER" id="PTHR23416">
    <property type="entry name" value="SIALIC ACID SYNTHASE-RELATED"/>
    <property type="match status" value="1"/>
</dbReference>
<feature type="region of interest" description="Disordered" evidence="7">
    <location>
        <begin position="189"/>
        <end position="224"/>
    </location>
</feature>
<feature type="compositionally biased region" description="Polar residues" evidence="7">
    <location>
        <begin position="189"/>
        <end position="211"/>
    </location>
</feature>
<dbReference type="GO" id="GO:0003677">
    <property type="term" value="F:DNA binding"/>
    <property type="evidence" value="ECO:0007669"/>
    <property type="project" value="UniProtKB-KW"/>
</dbReference>
<comment type="similarity">
    <text evidence="1">Belongs to the transferase hexapeptide repeat family.</text>
</comment>
<name>A0AAV9NBE5_9EURO</name>
<feature type="compositionally biased region" description="Polar residues" evidence="7">
    <location>
        <begin position="32"/>
        <end position="48"/>
    </location>
</feature>
<keyword evidence="6" id="KW-0539">Nucleus</keyword>
<evidence type="ECO:0000256" key="6">
    <source>
        <dbReference type="ARBA" id="ARBA00023242"/>
    </source>
</evidence>
<dbReference type="PROSITE" id="PS50048">
    <property type="entry name" value="ZN2_CY6_FUNGAL_2"/>
    <property type="match status" value="1"/>
</dbReference>
<dbReference type="Proteomes" id="UP001358417">
    <property type="component" value="Unassembled WGS sequence"/>
</dbReference>
<dbReference type="PANTHER" id="PTHR23416:SF76">
    <property type="entry name" value="ZN(II)2CYS6 TRANSCRIPTION FACTOR (EUROFUNG)"/>
    <property type="match status" value="1"/>
</dbReference>
<evidence type="ECO:0000256" key="7">
    <source>
        <dbReference type="SAM" id="MobiDB-lite"/>
    </source>
</evidence>
<evidence type="ECO:0000259" key="8">
    <source>
        <dbReference type="PROSITE" id="PS50048"/>
    </source>
</evidence>
<comment type="caution">
    <text evidence="9">The sequence shown here is derived from an EMBL/GenBank/DDBJ whole genome shotgun (WGS) entry which is preliminary data.</text>
</comment>
<evidence type="ECO:0000256" key="5">
    <source>
        <dbReference type="ARBA" id="ARBA00023163"/>
    </source>
</evidence>
<evidence type="ECO:0000256" key="4">
    <source>
        <dbReference type="ARBA" id="ARBA00023125"/>
    </source>
</evidence>
<feature type="compositionally biased region" description="Low complexity" evidence="7">
    <location>
        <begin position="490"/>
        <end position="500"/>
    </location>
</feature>
<dbReference type="AlphaFoldDB" id="A0AAV9NBE5"/>